<feature type="non-terminal residue" evidence="1">
    <location>
        <position position="1"/>
    </location>
</feature>
<gene>
    <name evidence="1" type="ORF">RFULGI_LOCUS8654</name>
</gene>
<dbReference type="EMBL" id="CAJVPZ010014219">
    <property type="protein sequence ID" value="CAG8655814.1"/>
    <property type="molecule type" value="Genomic_DNA"/>
</dbReference>
<accession>A0A9N9E111</accession>
<keyword evidence="2" id="KW-1185">Reference proteome</keyword>
<protein>
    <submittedName>
        <fullName evidence="1">16800_t:CDS:1</fullName>
    </submittedName>
</protein>
<reference evidence="1" key="1">
    <citation type="submission" date="2021-06" db="EMBL/GenBank/DDBJ databases">
        <authorList>
            <person name="Kallberg Y."/>
            <person name="Tangrot J."/>
            <person name="Rosling A."/>
        </authorList>
    </citation>
    <scope>NUCLEOTIDE SEQUENCE</scope>
    <source>
        <strain evidence="1">IN212</strain>
    </source>
</reference>
<comment type="caution">
    <text evidence="1">The sequence shown here is derived from an EMBL/GenBank/DDBJ whole genome shotgun (WGS) entry which is preliminary data.</text>
</comment>
<evidence type="ECO:0000313" key="2">
    <source>
        <dbReference type="Proteomes" id="UP000789396"/>
    </source>
</evidence>
<proteinExistence type="predicted"/>
<name>A0A9N9E111_9GLOM</name>
<organism evidence="1 2">
    <name type="scientific">Racocetra fulgida</name>
    <dbReference type="NCBI Taxonomy" id="60492"/>
    <lineage>
        <taxon>Eukaryota</taxon>
        <taxon>Fungi</taxon>
        <taxon>Fungi incertae sedis</taxon>
        <taxon>Mucoromycota</taxon>
        <taxon>Glomeromycotina</taxon>
        <taxon>Glomeromycetes</taxon>
        <taxon>Diversisporales</taxon>
        <taxon>Gigasporaceae</taxon>
        <taxon>Racocetra</taxon>
    </lineage>
</organism>
<dbReference type="AlphaFoldDB" id="A0A9N9E111"/>
<dbReference type="Proteomes" id="UP000789396">
    <property type="component" value="Unassembled WGS sequence"/>
</dbReference>
<evidence type="ECO:0000313" key="1">
    <source>
        <dbReference type="EMBL" id="CAG8655814.1"/>
    </source>
</evidence>
<sequence length="285" mass="31729">MNNVWVPNQASIVINIDPRMGFLRFSKITGQPNFEWKQYAVDDNGQISLLSGDIVEKISGFGTLIATIDGGYAIVFANVSNSGISSNDLFAVRAGIYGIFLARNQQTTTIPYLLFQSSLPDLNITNIRCSVEYADIAHTCVLTMKRAMNVTNVTSIANPTQFITPFFNPYYIKLRFLSSGSVLSLSTLKVNTSQDDYIVTTLPYGGYALTTFNQSGDGLLLNFYLTFFDESDNPVRWEFSENSTSTNFAGAFNILNNNTLLLAQTEPTNSWRLFVNDLPRFNGNR</sequence>
<dbReference type="OrthoDB" id="2403103at2759"/>